<feature type="compositionally biased region" description="Acidic residues" evidence="1">
    <location>
        <begin position="178"/>
        <end position="194"/>
    </location>
</feature>
<accession>A0ABP8P6T4</accession>
<sequence>MLVMTITVALAAVAVLGAIVVVAVGGGGQLSTEHPDHPPLALPGRRSVGGTDAALLRLPLGLWGYHKQITDEALQRFADELTERDTRIAVLEQELAEARQGRDGDTRPDLRPERRGDRRAAALPPARDDAPDPLVTRTDIRPGLSAAHQEPLATRFDVPSEGSTRIGDPWKTIVDRPEDAEEETDAVEEPPAEEPGERPVEASRERPAESAVSADAARSSEPAELAEHAERPAERKDDGQ</sequence>
<dbReference type="EMBL" id="BAABHF010000007">
    <property type="protein sequence ID" value="GAA4482383.1"/>
    <property type="molecule type" value="Genomic_DNA"/>
</dbReference>
<feature type="compositionally biased region" description="Basic and acidic residues" evidence="1">
    <location>
        <begin position="195"/>
        <end position="208"/>
    </location>
</feature>
<feature type="region of interest" description="Disordered" evidence="1">
    <location>
        <begin position="96"/>
        <end position="240"/>
    </location>
</feature>
<evidence type="ECO:0000256" key="1">
    <source>
        <dbReference type="SAM" id="MobiDB-lite"/>
    </source>
</evidence>
<evidence type="ECO:0000313" key="2">
    <source>
        <dbReference type="EMBL" id="GAA4482383.1"/>
    </source>
</evidence>
<name>A0ABP8P6T4_9ACTN</name>
<reference evidence="3" key="1">
    <citation type="journal article" date="2019" name="Int. J. Syst. Evol. Microbiol.">
        <title>The Global Catalogue of Microorganisms (GCM) 10K type strain sequencing project: providing services to taxonomists for standard genome sequencing and annotation.</title>
        <authorList>
            <consortium name="The Broad Institute Genomics Platform"/>
            <consortium name="The Broad Institute Genome Sequencing Center for Infectious Disease"/>
            <person name="Wu L."/>
            <person name="Ma J."/>
        </authorList>
    </citation>
    <scope>NUCLEOTIDE SEQUENCE [LARGE SCALE GENOMIC DNA]</scope>
    <source>
        <strain evidence="3">JCM 17933</strain>
    </source>
</reference>
<dbReference type="Proteomes" id="UP001500503">
    <property type="component" value="Unassembled WGS sequence"/>
</dbReference>
<feature type="compositionally biased region" description="Basic and acidic residues" evidence="1">
    <location>
        <begin position="96"/>
        <end position="130"/>
    </location>
</feature>
<gene>
    <name evidence="2" type="ORF">GCM10023191_002480</name>
</gene>
<evidence type="ECO:0000313" key="3">
    <source>
        <dbReference type="Proteomes" id="UP001500503"/>
    </source>
</evidence>
<keyword evidence="3" id="KW-1185">Reference proteome</keyword>
<organism evidence="2 3">
    <name type="scientific">Actinoallomurus oryzae</name>
    <dbReference type="NCBI Taxonomy" id="502180"/>
    <lineage>
        <taxon>Bacteria</taxon>
        <taxon>Bacillati</taxon>
        <taxon>Actinomycetota</taxon>
        <taxon>Actinomycetes</taxon>
        <taxon>Streptosporangiales</taxon>
        <taxon>Thermomonosporaceae</taxon>
        <taxon>Actinoallomurus</taxon>
    </lineage>
</organism>
<comment type="caution">
    <text evidence="2">The sequence shown here is derived from an EMBL/GenBank/DDBJ whole genome shotgun (WGS) entry which is preliminary data.</text>
</comment>
<feature type="compositionally biased region" description="Basic and acidic residues" evidence="1">
    <location>
        <begin position="225"/>
        <end position="240"/>
    </location>
</feature>
<protein>
    <recommendedName>
        <fullName evidence="4">DivIVA domain-containing protein</fullName>
    </recommendedName>
</protein>
<evidence type="ECO:0008006" key="4">
    <source>
        <dbReference type="Google" id="ProtNLM"/>
    </source>
</evidence>
<proteinExistence type="predicted"/>